<evidence type="ECO:0000256" key="1">
    <source>
        <dbReference type="ARBA" id="ARBA00023002"/>
    </source>
</evidence>
<sequence>MSSEVGADVVVLGAGVIGSAIALELARTARRVVVVDRGSGAGQGSTSASSAVARYNFSTLAGVTAAWEAHYSWTAWAKHLGHDVGHLARFERSGMIVLDVDAVPRSGWLPLFDQVGVPYEEWDARTLAERVPGIDVGRCWPPRRIDDDRFWTDPRGTLGAVHTPDAGYVTDPQLAARNLADAAAAEVPSSASAAP</sequence>
<dbReference type="PANTHER" id="PTHR13847:SF289">
    <property type="entry name" value="GLYCINE OXIDASE"/>
    <property type="match status" value="1"/>
</dbReference>
<evidence type="ECO:0000313" key="4">
    <source>
        <dbReference type="Proteomes" id="UP000233786"/>
    </source>
</evidence>
<organism evidence="3 4">
    <name type="scientific">Saccharopolyspora spinosa</name>
    <dbReference type="NCBI Taxonomy" id="60894"/>
    <lineage>
        <taxon>Bacteria</taxon>
        <taxon>Bacillati</taxon>
        <taxon>Actinomycetota</taxon>
        <taxon>Actinomycetes</taxon>
        <taxon>Pseudonocardiales</taxon>
        <taxon>Pseudonocardiaceae</taxon>
        <taxon>Saccharopolyspora</taxon>
    </lineage>
</organism>
<dbReference type="GO" id="GO:0016491">
    <property type="term" value="F:oxidoreductase activity"/>
    <property type="evidence" value="ECO:0007669"/>
    <property type="project" value="UniProtKB-KW"/>
</dbReference>
<protein>
    <submittedName>
        <fullName evidence="3">FAD dependent oxidoreductase</fullName>
    </submittedName>
</protein>
<keyword evidence="4" id="KW-1185">Reference proteome</keyword>
<dbReference type="Gene3D" id="3.50.50.60">
    <property type="entry name" value="FAD/NAD(P)-binding domain"/>
    <property type="match status" value="1"/>
</dbReference>
<dbReference type="InterPro" id="IPR006076">
    <property type="entry name" value="FAD-dep_OxRdtase"/>
</dbReference>
<dbReference type="Proteomes" id="UP000233786">
    <property type="component" value="Unassembled WGS sequence"/>
</dbReference>
<reference evidence="3" key="1">
    <citation type="submission" date="2017-12" db="EMBL/GenBank/DDBJ databases">
        <title>Sequencing the genomes of 1000 Actinobacteria strains.</title>
        <authorList>
            <person name="Klenk H.-P."/>
        </authorList>
    </citation>
    <scope>NUCLEOTIDE SEQUENCE [LARGE SCALE GENOMIC DNA]</scope>
    <source>
        <strain evidence="3">DSM 44228</strain>
    </source>
</reference>
<accession>A0A2N3Y8G7</accession>
<dbReference type="PANTHER" id="PTHR13847">
    <property type="entry name" value="SARCOSINE DEHYDROGENASE-RELATED"/>
    <property type="match status" value="1"/>
</dbReference>
<dbReference type="EMBL" id="PJNB01000001">
    <property type="protein sequence ID" value="PKW19190.1"/>
    <property type="molecule type" value="Genomic_DNA"/>
</dbReference>
<feature type="domain" description="FAD dependent oxidoreductase" evidence="2">
    <location>
        <begin position="8"/>
        <end position="185"/>
    </location>
</feature>
<dbReference type="Pfam" id="PF01266">
    <property type="entry name" value="DAO"/>
    <property type="match status" value="1"/>
</dbReference>
<name>A0A2N3Y8G7_SACSN</name>
<dbReference type="GO" id="GO:0005737">
    <property type="term" value="C:cytoplasm"/>
    <property type="evidence" value="ECO:0007669"/>
    <property type="project" value="TreeGrafter"/>
</dbReference>
<dbReference type="SUPFAM" id="SSF51905">
    <property type="entry name" value="FAD/NAD(P)-binding domain"/>
    <property type="match status" value="1"/>
</dbReference>
<proteinExistence type="predicted"/>
<dbReference type="STRING" id="994479.GCA_000194155_01669"/>
<dbReference type="AlphaFoldDB" id="A0A2N3Y8G7"/>
<evidence type="ECO:0000259" key="2">
    <source>
        <dbReference type="Pfam" id="PF01266"/>
    </source>
</evidence>
<dbReference type="Gene3D" id="3.30.9.10">
    <property type="entry name" value="D-Amino Acid Oxidase, subunit A, domain 2"/>
    <property type="match status" value="1"/>
</dbReference>
<dbReference type="InterPro" id="IPR036188">
    <property type="entry name" value="FAD/NAD-bd_sf"/>
</dbReference>
<evidence type="ECO:0000313" key="3">
    <source>
        <dbReference type="EMBL" id="PKW19190.1"/>
    </source>
</evidence>
<keyword evidence="1" id="KW-0560">Oxidoreductase</keyword>
<gene>
    <name evidence="3" type="ORF">A8926_7350</name>
</gene>
<comment type="caution">
    <text evidence="3">The sequence shown here is derived from an EMBL/GenBank/DDBJ whole genome shotgun (WGS) entry which is preliminary data.</text>
</comment>